<evidence type="ECO:0000256" key="3">
    <source>
        <dbReference type="ARBA" id="ARBA00047645"/>
    </source>
</evidence>
<dbReference type="PROSITE" id="PS00151">
    <property type="entry name" value="ACYLPHOSPHATASE_2"/>
    <property type="match status" value="1"/>
</dbReference>
<comment type="similarity">
    <text evidence="1 6">Belongs to the acylphosphatase family.</text>
</comment>
<dbReference type="PROSITE" id="PS00150">
    <property type="entry name" value="ACYLPHOSPHATASE_1"/>
    <property type="match status" value="1"/>
</dbReference>
<evidence type="ECO:0000256" key="6">
    <source>
        <dbReference type="RuleBase" id="RU004168"/>
    </source>
</evidence>
<dbReference type="GO" id="GO:0003998">
    <property type="term" value="F:acylphosphatase activity"/>
    <property type="evidence" value="ECO:0007669"/>
    <property type="project" value="UniProtKB-EC"/>
</dbReference>
<protein>
    <recommendedName>
        <fullName evidence="2 4">Acylphosphatase</fullName>
        <ecNumber evidence="2 4">3.6.1.7</ecNumber>
    </recommendedName>
</protein>
<dbReference type="Gene3D" id="3.30.70.100">
    <property type="match status" value="1"/>
</dbReference>
<organism evidence="8 9">
    <name type="scientific">Candidatus Gottesmanbacteria bacterium RIFCSPLOWO2_01_FULL_43_11b</name>
    <dbReference type="NCBI Taxonomy" id="1798392"/>
    <lineage>
        <taxon>Bacteria</taxon>
        <taxon>Candidatus Gottesmaniibacteriota</taxon>
    </lineage>
</organism>
<gene>
    <name evidence="8" type="ORF">A3A79_02295</name>
</gene>
<comment type="caution">
    <text evidence="8">The sequence shown here is derived from an EMBL/GenBank/DDBJ whole genome shotgun (WGS) entry which is preliminary data.</text>
</comment>
<dbReference type="PANTHER" id="PTHR47268">
    <property type="entry name" value="ACYLPHOSPHATASE"/>
    <property type="match status" value="1"/>
</dbReference>
<dbReference type="InterPro" id="IPR001792">
    <property type="entry name" value="Acylphosphatase-like_dom"/>
</dbReference>
<comment type="catalytic activity">
    <reaction evidence="3 4 5">
        <text>an acyl phosphate + H2O = a carboxylate + phosphate + H(+)</text>
        <dbReference type="Rhea" id="RHEA:14965"/>
        <dbReference type="ChEBI" id="CHEBI:15377"/>
        <dbReference type="ChEBI" id="CHEBI:15378"/>
        <dbReference type="ChEBI" id="CHEBI:29067"/>
        <dbReference type="ChEBI" id="CHEBI:43474"/>
        <dbReference type="ChEBI" id="CHEBI:59918"/>
        <dbReference type="EC" id="3.6.1.7"/>
    </reaction>
</comment>
<dbReference type="PANTHER" id="PTHR47268:SF4">
    <property type="entry name" value="ACYLPHOSPHATASE"/>
    <property type="match status" value="1"/>
</dbReference>
<feature type="domain" description="Acylphosphatase-like" evidence="7">
    <location>
        <begin position="3"/>
        <end position="90"/>
    </location>
</feature>
<dbReference type="SUPFAM" id="SSF54975">
    <property type="entry name" value="Acylphosphatase/BLUF domain-like"/>
    <property type="match status" value="1"/>
</dbReference>
<dbReference type="InterPro" id="IPR036046">
    <property type="entry name" value="Acylphosphatase-like_dom_sf"/>
</dbReference>
<sequence length="90" mass="10246">MKRAHLIISGDVQGVGFRAWIVRQAKEFSLTGWVKNREDGAVELVAEGVRQSLEELIKRCQHGPEVSWVEKVDVAWKEASNEFVSFDVVY</sequence>
<dbReference type="InterPro" id="IPR017968">
    <property type="entry name" value="Acylphosphatase_CS"/>
</dbReference>
<evidence type="ECO:0000256" key="4">
    <source>
        <dbReference type="PROSITE-ProRule" id="PRU00520"/>
    </source>
</evidence>
<accession>A0A1F6AH02</accession>
<keyword evidence="4 5" id="KW-0378">Hydrolase</keyword>
<dbReference type="EC" id="3.6.1.7" evidence="2 4"/>
<evidence type="ECO:0000313" key="8">
    <source>
        <dbReference type="EMBL" id="OGG24004.1"/>
    </source>
</evidence>
<feature type="active site" evidence="4">
    <location>
        <position position="36"/>
    </location>
</feature>
<feature type="active site" evidence="4">
    <location>
        <position position="18"/>
    </location>
</feature>
<evidence type="ECO:0000256" key="1">
    <source>
        <dbReference type="ARBA" id="ARBA00005614"/>
    </source>
</evidence>
<dbReference type="EMBL" id="MFJV01000001">
    <property type="protein sequence ID" value="OGG24004.1"/>
    <property type="molecule type" value="Genomic_DNA"/>
</dbReference>
<name>A0A1F6AH02_9BACT</name>
<dbReference type="AlphaFoldDB" id="A0A1F6AH02"/>
<reference evidence="8 9" key="1">
    <citation type="journal article" date="2016" name="Nat. Commun.">
        <title>Thousands of microbial genomes shed light on interconnected biogeochemical processes in an aquifer system.</title>
        <authorList>
            <person name="Anantharaman K."/>
            <person name="Brown C.T."/>
            <person name="Hug L.A."/>
            <person name="Sharon I."/>
            <person name="Castelle C.J."/>
            <person name="Probst A.J."/>
            <person name="Thomas B.C."/>
            <person name="Singh A."/>
            <person name="Wilkins M.J."/>
            <person name="Karaoz U."/>
            <person name="Brodie E.L."/>
            <person name="Williams K.H."/>
            <person name="Hubbard S.S."/>
            <person name="Banfield J.F."/>
        </authorList>
    </citation>
    <scope>NUCLEOTIDE SEQUENCE [LARGE SCALE GENOMIC DNA]</scope>
</reference>
<dbReference type="InterPro" id="IPR020456">
    <property type="entry name" value="Acylphosphatase"/>
</dbReference>
<evidence type="ECO:0000313" key="9">
    <source>
        <dbReference type="Proteomes" id="UP000178759"/>
    </source>
</evidence>
<dbReference type="Pfam" id="PF00708">
    <property type="entry name" value="Acylphosphatase"/>
    <property type="match status" value="1"/>
</dbReference>
<dbReference type="Proteomes" id="UP000178759">
    <property type="component" value="Unassembled WGS sequence"/>
</dbReference>
<proteinExistence type="inferred from homology"/>
<dbReference type="STRING" id="1798392.A3A79_02295"/>
<evidence type="ECO:0000259" key="7">
    <source>
        <dbReference type="PROSITE" id="PS51160"/>
    </source>
</evidence>
<evidence type="ECO:0000256" key="5">
    <source>
        <dbReference type="RuleBase" id="RU000553"/>
    </source>
</evidence>
<dbReference type="PROSITE" id="PS51160">
    <property type="entry name" value="ACYLPHOSPHATASE_3"/>
    <property type="match status" value="1"/>
</dbReference>
<evidence type="ECO:0000256" key="2">
    <source>
        <dbReference type="ARBA" id="ARBA00012150"/>
    </source>
</evidence>